<dbReference type="AlphaFoldDB" id="A9WV01"/>
<protein>
    <submittedName>
        <fullName evidence="1">Uncharacterized protein</fullName>
    </submittedName>
</protein>
<name>A9WV01_RENSM</name>
<dbReference type="KEGG" id="rsa:RSal33209_3310"/>
<organism evidence="1 2">
    <name type="scientific">Renibacterium salmoninarum (strain ATCC 33209 / DSM 20767 / JCM 11484 / NBRC 15589 / NCIMB 2235)</name>
    <dbReference type="NCBI Taxonomy" id="288705"/>
    <lineage>
        <taxon>Bacteria</taxon>
        <taxon>Bacillati</taxon>
        <taxon>Actinomycetota</taxon>
        <taxon>Actinomycetes</taxon>
        <taxon>Micrococcales</taxon>
        <taxon>Micrococcaceae</taxon>
        <taxon>Renibacterium</taxon>
    </lineage>
</organism>
<dbReference type="HOGENOM" id="CLU_194592_0_0_11"/>
<keyword evidence="2" id="KW-1185">Reference proteome</keyword>
<accession>A9WV01</accession>
<evidence type="ECO:0000313" key="2">
    <source>
        <dbReference type="Proteomes" id="UP000002007"/>
    </source>
</evidence>
<evidence type="ECO:0000313" key="1">
    <source>
        <dbReference type="EMBL" id="ABY25022.1"/>
    </source>
</evidence>
<dbReference type="STRING" id="288705.RSal33209_3310"/>
<sequence>MQYSNTRLKILDLHSRQEDSLTMNEITNPVELAQHNLDEADRQLRKAQADLALGDIDENRLRQFEKLRDICAEDFHRVVREN</sequence>
<dbReference type="eggNOG" id="ENOG50326RB">
    <property type="taxonomic scope" value="Bacteria"/>
</dbReference>
<gene>
    <name evidence="1" type="ordered locus">RSal33209_3310</name>
</gene>
<proteinExistence type="predicted"/>
<reference evidence="2" key="1">
    <citation type="journal article" date="2008" name="J. Bacteriol.">
        <title>Genome sequence of the fish pathogen Renibacterium salmoninarum suggests reductive evolution away from an environmental Arthrobacter ancestor.</title>
        <authorList>
            <person name="Wiens G.D."/>
            <person name="Rockey D.D."/>
            <person name="Wu Z."/>
            <person name="Chang J."/>
            <person name="Levy R."/>
            <person name="Crane S."/>
            <person name="Chen D.S."/>
            <person name="Capri G.R."/>
            <person name="Burnett J.R."/>
            <person name="Sudheesh P.S."/>
            <person name="Schipma M.J."/>
            <person name="Burd H."/>
            <person name="Bhattacharyya A."/>
            <person name="Rhodes L.D."/>
            <person name="Kaul R."/>
            <person name="Strom M.S."/>
        </authorList>
    </citation>
    <scope>NUCLEOTIDE SEQUENCE [LARGE SCALE GENOMIC DNA]</scope>
    <source>
        <strain evidence="2">ATCC 33209 / DSM 20767 / JCM 11484 / NBRC 15589 / NCIMB 2235</strain>
    </source>
</reference>
<dbReference type="EMBL" id="CP000910">
    <property type="protein sequence ID" value="ABY25022.1"/>
    <property type="molecule type" value="Genomic_DNA"/>
</dbReference>
<dbReference type="Proteomes" id="UP000002007">
    <property type="component" value="Chromosome"/>
</dbReference>